<organism evidence="1 2">
    <name type="scientific">Roseimicrobium gellanilyticum</name>
    <dbReference type="NCBI Taxonomy" id="748857"/>
    <lineage>
        <taxon>Bacteria</taxon>
        <taxon>Pseudomonadati</taxon>
        <taxon>Verrucomicrobiota</taxon>
        <taxon>Verrucomicrobiia</taxon>
        <taxon>Verrucomicrobiales</taxon>
        <taxon>Verrucomicrobiaceae</taxon>
        <taxon>Roseimicrobium</taxon>
    </lineage>
</organism>
<reference evidence="1 2" key="1">
    <citation type="submission" date="2018-06" db="EMBL/GenBank/DDBJ databases">
        <title>Genomic Encyclopedia of Type Strains, Phase IV (KMG-IV): sequencing the most valuable type-strain genomes for metagenomic binning, comparative biology and taxonomic classification.</title>
        <authorList>
            <person name="Goeker M."/>
        </authorList>
    </citation>
    <scope>NUCLEOTIDE SEQUENCE [LARGE SCALE GENOMIC DNA]</scope>
    <source>
        <strain evidence="1 2">DSM 25532</strain>
    </source>
</reference>
<sequence>MAVWPDFSSGKLTGAVLYGDPPTLLPIVGELGISADDSLLQPYTEPFEQR</sequence>
<name>A0A366HTC0_9BACT</name>
<keyword evidence="2" id="KW-1185">Reference proteome</keyword>
<dbReference type="EMBL" id="QNRR01000002">
    <property type="protein sequence ID" value="RBP46499.1"/>
    <property type="molecule type" value="Genomic_DNA"/>
</dbReference>
<comment type="caution">
    <text evidence="1">The sequence shown here is derived from an EMBL/GenBank/DDBJ whole genome shotgun (WGS) entry which is preliminary data.</text>
</comment>
<protein>
    <submittedName>
        <fullName evidence="1">Uncharacterized protein</fullName>
    </submittedName>
</protein>
<gene>
    <name evidence="1" type="ORF">DES53_102890</name>
</gene>
<accession>A0A366HTC0</accession>
<proteinExistence type="predicted"/>
<dbReference type="AlphaFoldDB" id="A0A366HTC0"/>
<evidence type="ECO:0000313" key="1">
    <source>
        <dbReference type="EMBL" id="RBP46499.1"/>
    </source>
</evidence>
<evidence type="ECO:0000313" key="2">
    <source>
        <dbReference type="Proteomes" id="UP000253426"/>
    </source>
</evidence>
<dbReference type="Proteomes" id="UP000253426">
    <property type="component" value="Unassembled WGS sequence"/>
</dbReference>